<evidence type="ECO:0000256" key="1">
    <source>
        <dbReference type="ARBA" id="ARBA00006432"/>
    </source>
</evidence>
<keyword evidence="6" id="KW-1185">Reference proteome</keyword>
<dbReference type="InterPro" id="IPR042099">
    <property type="entry name" value="ANL_N_sf"/>
</dbReference>
<dbReference type="PROSITE" id="PS00455">
    <property type="entry name" value="AMP_BINDING"/>
    <property type="match status" value="1"/>
</dbReference>
<dbReference type="InterPro" id="IPR025110">
    <property type="entry name" value="AMP-bd_C"/>
</dbReference>
<feature type="domain" description="AMP-dependent synthetase/ligase" evidence="3">
    <location>
        <begin position="7"/>
        <end position="372"/>
    </location>
</feature>
<keyword evidence="2" id="KW-0436">Ligase</keyword>
<dbReference type="PANTHER" id="PTHR43767">
    <property type="entry name" value="LONG-CHAIN-FATTY-ACID--COA LIGASE"/>
    <property type="match status" value="1"/>
</dbReference>
<dbReference type="Gene3D" id="3.30.300.30">
    <property type="match status" value="1"/>
</dbReference>
<reference evidence="5 6" key="1">
    <citation type="submission" date="2021-04" db="EMBL/GenBank/DDBJ databases">
        <title>The genome sequence of Ideonella sp. 3Y2.</title>
        <authorList>
            <person name="Liu Y."/>
        </authorList>
    </citation>
    <scope>NUCLEOTIDE SEQUENCE [LARGE SCALE GENOMIC DNA]</scope>
    <source>
        <strain evidence="5 6">3Y2</strain>
    </source>
</reference>
<name>A0A940YE41_9BURK</name>
<organism evidence="5 6">
    <name type="scientific">Ideonella alba</name>
    <dbReference type="NCBI Taxonomy" id="2824118"/>
    <lineage>
        <taxon>Bacteria</taxon>
        <taxon>Pseudomonadati</taxon>
        <taxon>Pseudomonadota</taxon>
        <taxon>Betaproteobacteria</taxon>
        <taxon>Burkholderiales</taxon>
        <taxon>Sphaerotilaceae</taxon>
        <taxon>Ideonella</taxon>
    </lineage>
</organism>
<dbReference type="EMBL" id="JAGQDD010000009">
    <property type="protein sequence ID" value="MBQ0931481.1"/>
    <property type="molecule type" value="Genomic_DNA"/>
</dbReference>
<accession>A0A940YE41</accession>
<evidence type="ECO:0000259" key="4">
    <source>
        <dbReference type="Pfam" id="PF13193"/>
    </source>
</evidence>
<evidence type="ECO:0000313" key="6">
    <source>
        <dbReference type="Proteomes" id="UP000676246"/>
    </source>
</evidence>
<evidence type="ECO:0000259" key="3">
    <source>
        <dbReference type="Pfam" id="PF00501"/>
    </source>
</evidence>
<comment type="caution">
    <text evidence="5">The sequence shown here is derived from an EMBL/GenBank/DDBJ whole genome shotgun (WGS) entry which is preliminary data.</text>
</comment>
<comment type="similarity">
    <text evidence="1">Belongs to the ATP-dependent AMP-binding enzyme family.</text>
</comment>
<dbReference type="Gene3D" id="3.40.50.12780">
    <property type="entry name" value="N-terminal domain of ligase-like"/>
    <property type="match status" value="1"/>
</dbReference>
<gene>
    <name evidence="5" type="ORF">KAK03_13385</name>
</gene>
<dbReference type="RefSeq" id="WP_210854464.1">
    <property type="nucleotide sequence ID" value="NZ_JAGQDD010000009.1"/>
</dbReference>
<protein>
    <submittedName>
        <fullName evidence="5">AMP-binding protein</fullName>
    </submittedName>
</protein>
<dbReference type="FunFam" id="3.30.300.30:FF:000008">
    <property type="entry name" value="2,3-dihydroxybenzoate-AMP ligase"/>
    <property type="match status" value="1"/>
</dbReference>
<dbReference type="InterPro" id="IPR020845">
    <property type="entry name" value="AMP-binding_CS"/>
</dbReference>
<dbReference type="AlphaFoldDB" id="A0A940YE41"/>
<dbReference type="Pfam" id="PF13193">
    <property type="entry name" value="AMP-binding_C"/>
    <property type="match status" value="1"/>
</dbReference>
<sequence length="510" mass="54571">MNLAHLLERQALRAPERPALLSGRQVVASHGDWAASAAALAWRLRAAGLQPGDRVALFSRNHVRYAQWMLGCWWAGLVVVPINARLHAQELRWIVDNAQARWVVHSADVLPEGAAALPGLARVVEIDSDEGSALLAAGERLPITPRAPDETAWLFYTSGTTGRPKGVMITHRNLMTMGLGYQVDVDAVSPDDAMVYAAPMSHGAGIYLVPHLMAGARHVVPDSGGVDPAELFALGAQVGPLSTFAAPTIVRRLVEHAEAAGLTPHDCARAFKTIVYGGAPMYAADIQHALRVMGPRFVQIYGQGETPMVGTVLSRRDLADSAHPRHAERLASVGVAQTPVCIRVAGADGQPLPAGEVGEVLVQGDSVMAGYWRNQAASAEALRGGWLWTGDMGCLDESGYLTLKDRSKDLVISGGSNIYPREIEEVLLEHPAVAEAAVVGEPDPEWGERLVAFIVPAPGATPDAAALDALCLSRIARFKRPKRYLVVEALPKNAYGKVLKTALREQLRGP</sequence>
<dbReference type="SUPFAM" id="SSF56801">
    <property type="entry name" value="Acetyl-CoA synthetase-like"/>
    <property type="match status" value="1"/>
</dbReference>
<dbReference type="InterPro" id="IPR045851">
    <property type="entry name" value="AMP-bd_C_sf"/>
</dbReference>
<dbReference type="InterPro" id="IPR050237">
    <property type="entry name" value="ATP-dep_AMP-bd_enzyme"/>
</dbReference>
<feature type="domain" description="AMP-binding enzyme C-terminal" evidence="4">
    <location>
        <begin position="422"/>
        <end position="497"/>
    </location>
</feature>
<proteinExistence type="inferred from homology"/>
<evidence type="ECO:0000256" key="2">
    <source>
        <dbReference type="ARBA" id="ARBA00022598"/>
    </source>
</evidence>
<dbReference type="PANTHER" id="PTHR43767:SF1">
    <property type="entry name" value="NONRIBOSOMAL PEPTIDE SYNTHASE PES1 (EUROFUNG)-RELATED"/>
    <property type="match status" value="1"/>
</dbReference>
<evidence type="ECO:0000313" key="5">
    <source>
        <dbReference type="EMBL" id="MBQ0931481.1"/>
    </source>
</evidence>
<dbReference type="Proteomes" id="UP000676246">
    <property type="component" value="Unassembled WGS sequence"/>
</dbReference>
<dbReference type="InterPro" id="IPR000873">
    <property type="entry name" value="AMP-dep_synth/lig_dom"/>
</dbReference>
<dbReference type="Pfam" id="PF00501">
    <property type="entry name" value="AMP-binding"/>
    <property type="match status" value="1"/>
</dbReference>
<dbReference type="GO" id="GO:0016878">
    <property type="term" value="F:acid-thiol ligase activity"/>
    <property type="evidence" value="ECO:0007669"/>
    <property type="project" value="UniProtKB-ARBA"/>
</dbReference>